<dbReference type="Pfam" id="PF00294">
    <property type="entry name" value="PfkB"/>
    <property type="match status" value="1"/>
</dbReference>
<keyword evidence="12" id="KW-1185">Reference proteome</keyword>
<evidence type="ECO:0000256" key="4">
    <source>
        <dbReference type="ARBA" id="ARBA00022777"/>
    </source>
</evidence>
<evidence type="ECO:0000256" key="7">
    <source>
        <dbReference type="ARBA" id="ARBA00022958"/>
    </source>
</evidence>
<comment type="subunit">
    <text evidence="9">Homodimer.</text>
</comment>
<feature type="binding site" evidence="9">
    <location>
        <position position="290"/>
    </location>
    <ligand>
        <name>K(+)</name>
        <dbReference type="ChEBI" id="CHEBI:29103"/>
    </ligand>
</feature>
<feature type="binding site" evidence="9">
    <location>
        <begin position="255"/>
        <end position="256"/>
    </location>
    <ligand>
        <name>ATP</name>
        <dbReference type="ChEBI" id="CHEBI:30616"/>
    </ligand>
</feature>
<keyword evidence="8 9" id="KW-0119">Carbohydrate metabolism</keyword>
<evidence type="ECO:0000259" key="10">
    <source>
        <dbReference type="Pfam" id="PF00294"/>
    </source>
</evidence>
<comment type="subcellular location">
    <subcellularLocation>
        <location evidence="9">Cytoplasm</location>
    </subcellularLocation>
</comment>
<dbReference type="GO" id="GO:0004747">
    <property type="term" value="F:ribokinase activity"/>
    <property type="evidence" value="ECO:0007669"/>
    <property type="project" value="UniProtKB-UniRule"/>
</dbReference>
<evidence type="ECO:0000313" key="11">
    <source>
        <dbReference type="EMBL" id="MCV7168615.1"/>
    </source>
</evidence>
<dbReference type="InterPro" id="IPR029056">
    <property type="entry name" value="Ribokinase-like"/>
</dbReference>
<dbReference type="SUPFAM" id="SSF53613">
    <property type="entry name" value="Ribokinase-like"/>
    <property type="match status" value="1"/>
</dbReference>
<feature type="binding site" evidence="9">
    <location>
        <position position="256"/>
    </location>
    <ligand>
        <name>substrate</name>
    </ligand>
</feature>
<evidence type="ECO:0000256" key="6">
    <source>
        <dbReference type="ARBA" id="ARBA00022842"/>
    </source>
</evidence>
<dbReference type="PRINTS" id="PR00990">
    <property type="entry name" value="RIBOKINASE"/>
</dbReference>
<comment type="catalytic activity">
    <reaction evidence="9">
        <text>D-ribose + ATP = D-ribose 5-phosphate + ADP + H(+)</text>
        <dbReference type="Rhea" id="RHEA:13697"/>
        <dbReference type="ChEBI" id="CHEBI:15378"/>
        <dbReference type="ChEBI" id="CHEBI:30616"/>
        <dbReference type="ChEBI" id="CHEBI:47013"/>
        <dbReference type="ChEBI" id="CHEBI:78346"/>
        <dbReference type="ChEBI" id="CHEBI:456216"/>
        <dbReference type="EC" id="2.7.1.15"/>
    </reaction>
</comment>
<keyword evidence="9" id="KW-0963">Cytoplasm</keyword>
<dbReference type="InterPro" id="IPR011611">
    <property type="entry name" value="PfkB_dom"/>
</dbReference>
<keyword evidence="1 9" id="KW-0808">Transferase</keyword>
<feature type="binding site" evidence="9">
    <location>
        <position position="292"/>
    </location>
    <ligand>
        <name>K(+)</name>
        <dbReference type="ChEBI" id="CHEBI:29103"/>
    </ligand>
</feature>
<feature type="binding site" evidence="9">
    <location>
        <begin position="224"/>
        <end position="229"/>
    </location>
    <ligand>
        <name>ATP</name>
        <dbReference type="ChEBI" id="CHEBI:30616"/>
    </ligand>
</feature>
<evidence type="ECO:0000256" key="3">
    <source>
        <dbReference type="ARBA" id="ARBA00022741"/>
    </source>
</evidence>
<evidence type="ECO:0000256" key="1">
    <source>
        <dbReference type="ARBA" id="ARBA00022679"/>
    </source>
</evidence>
<reference evidence="11" key="2">
    <citation type="journal article" date="2022" name="BMC Genomics">
        <title>Comparative genome analysis of mycobacteria focusing on tRNA and non-coding RNA.</title>
        <authorList>
            <person name="Behra P.R.K."/>
            <person name="Pettersson B.M.F."/>
            <person name="Ramesh M."/>
            <person name="Das S."/>
            <person name="Dasgupta S."/>
            <person name="Kirsebom L.A."/>
        </authorList>
    </citation>
    <scope>NUCLEOTIDE SEQUENCE</scope>
    <source>
        <strain evidence="11">DSM 44615</strain>
    </source>
</reference>
<evidence type="ECO:0000256" key="9">
    <source>
        <dbReference type="HAMAP-Rule" id="MF_01987"/>
    </source>
</evidence>
<gene>
    <name evidence="9" type="primary">rbsK</name>
    <name evidence="11" type="ORF">H7I41_01635</name>
</gene>
<keyword evidence="2 9" id="KW-0479">Metal-binding</keyword>
<keyword evidence="3 9" id="KW-0547">Nucleotide-binding</keyword>
<dbReference type="GO" id="GO:0005524">
    <property type="term" value="F:ATP binding"/>
    <property type="evidence" value="ECO:0007669"/>
    <property type="project" value="UniProtKB-UniRule"/>
</dbReference>
<proteinExistence type="inferred from homology"/>
<dbReference type="AlphaFoldDB" id="A0A9X3BL76"/>
<feature type="binding site" evidence="9">
    <location>
        <position position="287"/>
    </location>
    <ligand>
        <name>K(+)</name>
        <dbReference type="ChEBI" id="CHEBI:29103"/>
    </ligand>
</feature>
<feature type="binding site" evidence="9">
    <location>
        <position position="252"/>
    </location>
    <ligand>
        <name>K(+)</name>
        <dbReference type="ChEBI" id="CHEBI:29103"/>
    </ligand>
</feature>
<keyword evidence="6 9" id="KW-0460">Magnesium</keyword>
<dbReference type="RefSeq" id="WP_264010804.1">
    <property type="nucleotide sequence ID" value="NZ_JACKSJ010000016.1"/>
</dbReference>
<feature type="binding site" evidence="9">
    <location>
        <begin position="13"/>
        <end position="15"/>
    </location>
    <ligand>
        <name>substrate</name>
    </ligand>
</feature>
<dbReference type="EMBL" id="JACKSJ010000016">
    <property type="protein sequence ID" value="MCV7168615.1"/>
    <property type="molecule type" value="Genomic_DNA"/>
</dbReference>
<keyword evidence="5 9" id="KW-0067">ATP-binding</keyword>
<feature type="domain" description="Carbohydrate kinase PfkB" evidence="10">
    <location>
        <begin position="5"/>
        <end position="299"/>
    </location>
</feature>
<evidence type="ECO:0000313" key="12">
    <source>
        <dbReference type="Proteomes" id="UP001140293"/>
    </source>
</evidence>
<comment type="function">
    <text evidence="9">Catalyzes the phosphorylation of ribose at O-5 in a reaction requiring ATP and magnesium. The resulting D-ribose-5-phosphate can then be used either for sythesis of nucleotides, histidine, and tryptophan, or as a component of the pentose phosphate pathway.</text>
</comment>
<feature type="binding site" evidence="9">
    <location>
        <position position="186"/>
    </location>
    <ligand>
        <name>ATP</name>
        <dbReference type="ChEBI" id="CHEBI:30616"/>
    </ligand>
</feature>
<comment type="similarity">
    <text evidence="9">Belongs to the carbohydrate kinase PfkB family. Ribokinase subfamily.</text>
</comment>
<organism evidence="11 12">
    <name type="scientific">[Mycobacterium] manitobense</name>
    <dbReference type="NCBI Taxonomy" id="190147"/>
    <lineage>
        <taxon>Bacteria</taxon>
        <taxon>Bacillati</taxon>
        <taxon>Actinomycetota</taxon>
        <taxon>Actinomycetes</taxon>
        <taxon>Mycobacteriales</taxon>
        <taxon>Mycobacteriaceae</taxon>
        <taxon>Mycolicibacterium</taxon>
    </lineage>
</organism>
<comment type="caution">
    <text evidence="11">The sequence shown here is derived from an EMBL/GenBank/DDBJ whole genome shotgun (WGS) entry which is preliminary data.</text>
</comment>
<comment type="cofactor">
    <cofactor evidence="9">
        <name>Mg(2+)</name>
        <dbReference type="ChEBI" id="CHEBI:18420"/>
    </cofactor>
    <text evidence="9">Requires a divalent cation, most likely magnesium in vivo, as an electrophilic catalyst to aid phosphoryl group transfer. It is the chelate of the metal and the nucleotide that is the actual substrate.</text>
</comment>
<sequence>MGERRVFVVGSLNADHRVQVTRIPAAGETVLGSSVTVGAGGKGANQAVAAARAGAATRIVGVVGQDGDGDLIRTALSGESVDTHHVHTVAGTPTGRALITVDDSGENTIVVSPGANSTLSRDEVSAGLAGIGAGDHLLLQLETPMPIVAHAARAARDAGATVVVNAAPVPSAVENLLDLADLLVVNEHELADIAQRMRGDDARGGIEDDMAAVVAASGAGVVCTAGSAGAFVWSGDGVANVPSPTVAAVDSTAAGDTFIGYLAAGLAVDPDDLTGAIRYAVRAAAVAVTRPGAIDSIPHRDELETVTAATKERP</sequence>
<comment type="activity regulation">
    <text evidence="9">Activated by a monovalent cation that binds near, but not in, the active site. The most likely occupant of the site in vivo is potassium. Ion binding induces a conformational change that may alter substrate affinity.</text>
</comment>
<dbReference type="Gene3D" id="3.40.1190.20">
    <property type="match status" value="1"/>
</dbReference>
<dbReference type="CDD" id="cd01174">
    <property type="entry name" value="ribokinase"/>
    <property type="match status" value="1"/>
</dbReference>
<feature type="active site" description="Proton acceptor" evidence="9">
    <location>
        <position position="256"/>
    </location>
</feature>
<dbReference type="Proteomes" id="UP001140293">
    <property type="component" value="Unassembled WGS sequence"/>
</dbReference>
<dbReference type="PANTHER" id="PTHR10584:SF166">
    <property type="entry name" value="RIBOKINASE"/>
    <property type="match status" value="1"/>
</dbReference>
<feature type="binding site" evidence="9">
    <location>
        <position position="250"/>
    </location>
    <ligand>
        <name>K(+)</name>
        <dbReference type="ChEBI" id="CHEBI:29103"/>
    </ligand>
</feature>
<dbReference type="InterPro" id="IPR002139">
    <property type="entry name" value="Ribo/fructo_kinase"/>
</dbReference>
<dbReference type="InterPro" id="IPR011877">
    <property type="entry name" value="Ribokinase"/>
</dbReference>
<feature type="binding site" evidence="9">
    <location>
        <position position="296"/>
    </location>
    <ligand>
        <name>K(+)</name>
        <dbReference type="ChEBI" id="CHEBI:29103"/>
    </ligand>
</feature>
<keyword evidence="7 9" id="KW-0630">Potassium</keyword>
<dbReference type="PANTHER" id="PTHR10584">
    <property type="entry name" value="SUGAR KINASE"/>
    <property type="match status" value="1"/>
</dbReference>
<evidence type="ECO:0000256" key="8">
    <source>
        <dbReference type="ARBA" id="ARBA00023277"/>
    </source>
</evidence>
<accession>A0A9X3BL76</accession>
<dbReference type="GO" id="GO:0005829">
    <property type="term" value="C:cytosol"/>
    <property type="evidence" value="ECO:0007669"/>
    <property type="project" value="TreeGrafter"/>
</dbReference>
<feature type="binding site" evidence="9">
    <location>
        <position position="142"/>
    </location>
    <ligand>
        <name>substrate</name>
    </ligand>
</feature>
<reference evidence="11" key="1">
    <citation type="submission" date="2020-07" db="EMBL/GenBank/DDBJ databases">
        <authorList>
            <person name="Pettersson B.M.F."/>
            <person name="Behra P.R.K."/>
            <person name="Ramesh M."/>
            <person name="Das S."/>
            <person name="Dasgupta S."/>
            <person name="Kirsebom L.A."/>
        </authorList>
    </citation>
    <scope>NUCLEOTIDE SEQUENCE</scope>
    <source>
        <strain evidence="11">DSM 44615</strain>
    </source>
</reference>
<evidence type="ECO:0000256" key="2">
    <source>
        <dbReference type="ARBA" id="ARBA00022723"/>
    </source>
</evidence>
<dbReference type="EC" id="2.7.1.15" evidence="9"/>
<name>A0A9X3BL76_9MYCO</name>
<evidence type="ECO:0000256" key="5">
    <source>
        <dbReference type="ARBA" id="ARBA00022840"/>
    </source>
</evidence>
<dbReference type="GO" id="GO:0019303">
    <property type="term" value="P:D-ribose catabolic process"/>
    <property type="evidence" value="ECO:0007669"/>
    <property type="project" value="UniProtKB-UniRule"/>
</dbReference>
<feature type="binding site" evidence="9">
    <location>
        <begin position="41"/>
        <end position="45"/>
    </location>
    <ligand>
        <name>substrate</name>
    </ligand>
</feature>
<dbReference type="HAMAP" id="MF_01987">
    <property type="entry name" value="Ribokinase"/>
    <property type="match status" value="1"/>
</dbReference>
<dbReference type="GO" id="GO:0046872">
    <property type="term" value="F:metal ion binding"/>
    <property type="evidence" value="ECO:0007669"/>
    <property type="project" value="UniProtKB-KW"/>
</dbReference>
<protein>
    <recommendedName>
        <fullName evidence="9">Ribokinase</fullName>
        <shortName evidence="9">RK</shortName>
        <ecNumber evidence="9">2.7.1.15</ecNumber>
    </recommendedName>
</protein>
<comment type="pathway">
    <text evidence="9">Carbohydrate metabolism; D-ribose degradation; D-ribose 5-phosphate from beta-D-ribopyranose: step 2/2.</text>
</comment>
<keyword evidence="4 9" id="KW-0418">Kinase</keyword>
<comment type="caution">
    <text evidence="9">Lacks conserved residue(s) required for the propagation of feature annotation.</text>
</comment>